<name>A0A8J7FDD7_9GAMM</name>
<proteinExistence type="predicted"/>
<accession>A0A8J7FDD7</accession>
<reference evidence="2" key="1">
    <citation type="submission" date="2020-10" db="EMBL/GenBank/DDBJ databases">
        <title>Bacterium isolated from coastal waters sediment.</title>
        <authorList>
            <person name="Chen R.-J."/>
            <person name="Lu D.-C."/>
            <person name="Zhu K.-L."/>
            <person name="Du Z.-J."/>
        </authorList>
    </citation>
    <scope>NUCLEOTIDE SEQUENCE</scope>
    <source>
        <strain evidence="2">N1Y112</strain>
    </source>
</reference>
<protein>
    <submittedName>
        <fullName evidence="2">DUF2986 domain-containing protein</fullName>
    </submittedName>
</protein>
<evidence type="ECO:0000313" key="2">
    <source>
        <dbReference type="EMBL" id="MBE9399430.1"/>
    </source>
</evidence>
<dbReference type="InterPro" id="IPR021677">
    <property type="entry name" value="DUF2986"/>
</dbReference>
<evidence type="ECO:0000256" key="1">
    <source>
        <dbReference type="SAM" id="MobiDB-lite"/>
    </source>
</evidence>
<feature type="compositionally biased region" description="Basic and acidic residues" evidence="1">
    <location>
        <begin position="32"/>
        <end position="41"/>
    </location>
</feature>
<evidence type="ECO:0000313" key="3">
    <source>
        <dbReference type="Proteomes" id="UP000640333"/>
    </source>
</evidence>
<organism evidence="2 3">
    <name type="scientific">Pontibacterium sinense</name>
    <dbReference type="NCBI Taxonomy" id="2781979"/>
    <lineage>
        <taxon>Bacteria</taxon>
        <taxon>Pseudomonadati</taxon>
        <taxon>Pseudomonadota</taxon>
        <taxon>Gammaproteobacteria</taxon>
        <taxon>Oceanospirillales</taxon>
        <taxon>Oceanospirillaceae</taxon>
        <taxon>Pontibacterium</taxon>
    </lineage>
</organism>
<dbReference type="Pfam" id="PF11661">
    <property type="entry name" value="DUF2986"/>
    <property type="match status" value="1"/>
</dbReference>
<feature type="region of interest" description="Disordered" evidence="1">
    <location>
        <begin position="1"/>
        <end position="51"/>
    </location>
</feature>
<sequence>MNRRKKITQILTKKAKKANAKNQMSNKPRYVSKADREKLENSEAGNAAVAE</sequence>
<dbReference type="Proteomes" id="UP000640333">
    <property type="component" value="Unassembled WGS sequence"/>
</dbReference>
<feature type="compositionally biased region" description="Basic residues" evidence="1">
    <location>
        <begin position="1"/>
        <end position="19"/>
    </location>
</feature>
<comment type="caution">
    <text evidence="2">The sequence shown here is derived from an EMBL/GenBank/DDBJ whole genome shotgun (WGS) entry which is preliminary data.</text>
</comment>
<dbReference type="RefSeq" id="WP_193955123.1">
    <property type="nucleotide sequence ID" value="NZ_JADEYS010000027.1"/>
</dbReference>
<dbReference type="EMBL" id="JADEYS010000027">
    <property type="protein sequence ID" value="MBE9399430.1"/>
    <property type="molecule type" value="Genomic_DNA"/>
</dbReference>
<dbReference type="AlphaFoldDB" id="A0A8J7FDD7"/>
<keyword evidence="3" id="KW-1185">Reference proteome</keyword>
<gene>
    <name evidence="2" type="ORF">IOQ59_19380</name>
</gene>